<feature type="region of interest" description="Disordered" evidence="1">
    <location>
        <begin position="289"/>
        <end position="317"/>
    </location>
</feature>
<dbReference type="PANTHER" id="PTHR33744">
    <property type="entry name" value="CARBOHYDRATE DIACID REGULATOR"/>
    <property type="match status" value="1"/>
</dbReference>
<dbReference type="RefSeq" id="WP_071894787.1">
    <property type="nucleotide sequence ID" value="NZ_BAAARH010000002.1"/>
</dbReference>
<reference evidence="4 6" key="1">
    <citation type="submission" date="2016-11" db="EMBL/GenBank/DDBJ databases">
        <title>Genome sequencing of Zhihengliuella aestuarii B18 antagonistic to Plasmodiophora brassicae.</title>
        <authorList>
            <person name="Luo Y."/>
        </authorList>
    </citation>
    <scope>NUCLEOTIDE SEQUENCE [LARGE SCALE GENOMIC DNA]</scope>
    <source>
        <strain evidence="4 6">B18</strain>
    </source>
</reference>
<dbReference type="Proteomes" id="UP000183530">
    <property type="component" value="Chromosome"/>
</dbReference>
<dbReference type="InterPro" id="IPR042070">
    <property type="entry name" value="PucR_C-HTH_sf"/>
</dbReference>
<organism evidence="4 6">
    <name type="scientific">Neomicrococcus aestuarii</name>
    <dbReference type="NCBI Taxonomy" id="556325"/>
    <lineage>
        <taxon>Bacteria</taxon>
        <taxon>Bacillati</taxon>
        <taxon>Actinomycetota</taxon>
        <taxon>Actinomycetes</taxon>
        <taxon>Micrococcales</taxon>
        <taxon>Micrococcaceae</taxon>
        <taxon>Neomicrococcus</taxon>
    </lineage>
</organism>
<dbReference type="Gene3D" id="1.10.10.2840">
    <property type="entry name" value="PucR C-terminal helix-turn-helix domain"/>
    <property type="match status" value="1"/>
</dbReference>
<evidence type="ECO:0000313" key="4">
    <source>
        <dbReference type="EMBL" id="APF41319.1"/>
    </source>
</evidence>
<protein>
    <submittedName>
        <fullName evidence="5">Purine catabolism regulator</fullName>
    </submittedName>
</protein>
<dbReference type="Pfam" id="PF07905">
    <property type="entry name" value="PucR"/>
    <property type="match status" value="1"/>
</dbReference>
<dbReference type="InterPro" id="IPR051448">
    <property type="entry name" value="CdaR-like_regulators"/>
</dbReference>
<evidence type="ECO:0000313" key="5">
    <source>
        <dbReference type="EMBL" id="MBB5513240.1"/>
    </source>
</evidence>
<dbReference type="EMBL" id="JACHDR010000001">
    <property type="protein sequence ID" value="MBB5513240.1"/>
    <property type="molecule type" value="Genomic_DNA"/>
</dbReference>
<dbReference type="KEGG" id="nae:BHE16_10315"/>
<evidence type="ECO:0000313" key="7">
    <source>
        <dbReference type="Proteomes" id="UP000580797"/>
    </source>
</evidence>
<feature type="compositionally biased region" description="Low complexity" evidence="1">
    <location>
        <begin position="289"/>
        <end position="302"/>
    </location>
</feature>
<dbReference type="PANTHER" id="PTHR33744:SF1">
    <property type="entry name" value="DNA-BINDING TRANSCRIPTIONAL ACTIVATOR ADER"/>
    <property type="match status" value="1"/>
</dbReference>
<evidence type="ECO:0000259" key="3">
    <source>
        <dbReference type="Pfam" id="PF13556"/>
    </source>
</evidence>
<accession>A0A1L2ZQ91</accession>
<dbReference type="InterPro" id="IPR025736">
    <property type="entry name" value="PucR_C-HTH_dom"/>
</dbReference>
<gene>
    <name evidence="4" type="ORF">BHE16_10315</name>
    <name evidence="5" type="ORF">HD598_001927</name>
</gene>
<feature type="domain" description="PucR C-terminal helix-turn-helix" evidence="3">
    <location>
        <begin position="501"/>
        <end position="558"/>
    </location>
</feature>
<dbReference type="InterPro" id="IPR012914">
    <property type="entry name" value="PucR_dom"/>
</dbReference>
<sequence length="568" mass="60905">MQSIASILSLPEVTRGDPEILLGADSLAQPVRWVHVAGTQNLTGLLTGGELVLATAAIAAPSAVAARHFLEVLASEGAVALFVEDPVPEQLTIQYDDAAHFLREAATAVGVSFPVVRLRRALRFVEITQSVHRMIVVEQLAQVERARHLHEEFVSLSVNGASQEEIVAAAARLVGAPVVLEDRQHRVLSWSAESDAALEPWTQHESLEDVAAERGWVHVEVGVGGHAWGHLVIPFNDAPHPDMDTDDAWRTDARLVLERAAQALTINRLAGRDERAIVQRARSTFFEDAANASTNSSTNSSAHGSEHRPALGAGPSAVRRRELNVRAQALGLGSAQRYVPGVVVLKNKYPHGAGRQNQEIELIEHLYRSAAAARIPLLAASTAGGNVGMVVGLQQASPSADWREAEDAALNALLKELDPAGVAVGVVPSVIEAVDAAASIGAATRVAQTAAALADPDRPFYRTQDLRLHGLLSQFSTDDRLENFIEAELGPLLHPVDESALDLLGSFVRAGGNRSVVAREQFLSRPAVYARLERLEKRLGVSLDDAESRASLHIALLAREVRGGRTSR</sequence>
<dbReference type="AlphaFoldDB" id="A0A1L2ZQ91"/>
<dbReference type="EMBL" id="CP018135">
    <property type="protein sequence ID" value="APF41319.1"/>
    <property type="molecule type" value="Genomic_DNA"/>
</dbReference>
<dbReference type="STRING" id="556325.BHE16_10315"/>
<evidence type="ECO:0000259" key="2">
    <source>
        <dbReference type="Pfam" id="PF07905"/>
    </source>
</evidence>
<keyword evidence="6" id="KW-1185">Reference proteome</keyword>
<evidence type="ECO:0000313" key="6">
    <source>
        <dbReference type="Proteomes" id="UP000183530"/>
    </source>
</evidence>
<dbReference type="Pfam" id="PF13556">
    <property type="entry name" value="HTH_30"/>
    <property type="match status" value="1"/>
</dbReference>
<proteinExistence type="predicted"/>
<name>A0A1L2ZQ91_9MICC</name>
<dbReference type="OrthoDB" id="2973014at2"/>
<feature type="domain" description="Purine catabolism PurC-like" evidence="2">
    <location>
        <begin position="7"/>
        <end position="135"/>
    </location>
</feature>
<reference evidence="5 7" key="2">
    <citation type="submission" date="2020-08" db="EMBL/GenBank/DDBJ databases">
        <title>Sequencing the genomes of 1000 actinobacteria strains.</title>
        <authorList>
            <person name="Klenk H.-P."/>
        </authorList>
    </citation>
    <scope>NUCLEOTIDE SEQUENCE [LARGE SCALE GENOMIC DNA]</scope>
    <source>
        <strain evidence="5 7">DSM 105783</strain>
    </source>
</reference>
<dbReference type="Proteomes" id="UP000580797">
    <property type="component" value="Unassembled WGS sequence"/>
</dbReference>
<evidence type="ECO:0000256" key="1">
    <source>
        <dbReference type="SAM" id="MobiDB-lite"/>
    </source>
</evidence>